<dbReference type="EMBL" id="BPQO01000029">
    <property type="protein sequence ID" value="GJD91635.1"/>
    <property type="molecule type" value="Genomic_DNA"/>
</dbReference>
<comment type="caution">
    <text evidence="1">The sequence shown here is derived from an EMBL/GenBank/DDBJ whole genome shotgun (WGS) entry which is preliminary data.</text>
</comment>
<evidence type="ECO:0000313" key="1">
    <source>
        <dbReference type="EMBL" id="GJD91635.1"/>
    </source>
</evidence>
<proteinExistence type="predicted"/>
<accession>A0AAV4ZVR9</accession>
<gene>
    <name evidence="1" type="ORF">BHAOGJBA_5183</name>
</gene>
<name>A0AAV4ZVR9_9HYPH</name>
<protein>
    <recommendedName>
        <fullName evidence="3">MarR family transcriptional regulator</fullName>
    </recommendedName>
</protein>
<dbReference type="AlphaFoldDB" id="A0AAV4ZVR9"/>
<reference evidence="1" key="2">
    <citation type="submission" date="2021-08" db="EMBL/GenBank/DDBJ databases">
        <authorList>
            <person name="Tani A."/>
            <person name="Ola A."/>
            <person name="Ogura Y."/>
            <person name="Katsura K."/>
            <person name="Hayashi T."/>
        </authorList>
    </citation>
    <scope>NUCLEOTIDE SEQUENCE</scope>
    <source>
        <strain evidence="1">DSM 16372</strain>
    </source>
</reference>
<evidence type="ECO:0000313" key="2">
    <source>
        <dbReference type="Proteomes" id="UP001055247"/>
    </source>
</evidence>
<reference evidence="1" key="1">
    <citation type="journal article" date="2016" name="Front. Microbiol.">
        <title>Genome Sequence of the Piezophilic, Mesophilic Sulfate-Reducing Bacterium Desulfovibrio indicus J2T.</title>
        <authorList>
            <person name="Cao J."/>
            <person name="Maignien L."/>
            <person name="Shao Z."/>
            <person name="Alain K."/>
            <person name="Jebbar M."/>
        </authorList>
    </citation>
    <scope>NUCLEOTIDE SEQUENCE</scope>
    <source>
        <strain evidence="1">DSM 16372</strain>
    </source>
</reference>
<keyword evidence="2" id="KW-1185">Reference proteome</keyword>
<dbReference type="RefSeq" id="WP_238231659.1">
    <property type="nucleotide sequence ID" value="NZ_BPQO01000029.1"/>
</dbReference>
<organism evidence="1 2">
    <name type="scientific">Methylobacterium hispanicum</name>
    <dbReference type="NCBI Taxonomy" id="270350"/>
    <lineage>
        <taxon>Bacteria</taxon>
        <taxon>Pseudomonadati</taxon>
        <taxon>Pseudomonadota</taxon>
        <taxon>Alphaproteobacteria</taxon>
        <taxon>Hyphomicrobiales</taxon>
        <taxon>Methylobacteriaceae</taxon>
        <taxon>Methylobacterium</taxon>
    </lineage>
</organism>
<evidence type="ECO:0008006" key="3">
    <source>
        <dbReference type="Google" id="ProtNLM"/>
    </source>
</evidence>
<dbReference type="Proteomes" id="UP001055247">
    <property type="component" value="Unassembled WGS sequence"/>
</dbReference>
<sequence>MPKAVKSQDLDMRGFALGLWPEGGDRGVDETRLTPGPRRHVLAMQEAGWLERDDGKLRLNEKGREAVAALLPETLPKLTDAQHDLLLDVVEGRSAGSDLAYPPVIKLLAYGLATARAQRFAGITLKPTDRAREWYASLVPDPVEDAPGQSPRAP</sequence>